<dbReference type="GO" id="GO:0003899">
    <property type="term" value="F:DNA-directed RNA polymerase activity"/>
    <property type="evidence" value="ECO:0007669"/>
    <property type="project" value="UniProtKB-UniRule"/>
</dbReference>
<dbReference type="Gene3D" id="3.90.580.10">
    <property type="entry name" value="Zinc finger, CHC2-type domain"/>
    <property type="match status" value="1"/>
</dbReference>
<dbReference type="InterPro" id="IPR006295">
    <property type="entry name" value="DNA_primase_DnaG"/>
</dbReference>
<evidence type="ECO:0000256" key="6">
    <source>
        <dbReference type="ARBA" id="ARBA00022723"/>
    </source>
</evidence>
<feature type="domain" description="Toprim" evidence="16">
    <location>
        <begin position="262"/>
        <end position="344"/>
    </location>
</feature>
<dbReference type="FunFam" id="3.40.1360.10:FF:000002">
    <property type="entry name" value="DNA primase"/>
    <property type="match status" value="1"/>
</dbReference>
<keyword evidence="18" id="KW-1185">Reference proteome</keyword>
<dbReference type="SMART" id="SM00400">
    <property type="entry name" value="ZnF_CHCC"/>
    <property type="match status" value="1"/>
</dbReference>
<evidence type="ECO:0000313" key="18">
    <source>
        <dbReference type="Proteomes" id="UP000323258"/>
    </source>
</evidence>
<dbReference type="InterPro" id="IPR002694">
    <property type="entry name" value="Znf_CHC2"/>
</dbReference>
<dbReference type="InterPro" id="IPR019475">
    <property type="entry name" value="DNA_primase_DnaB-bd"/>
</dbReference>
<evidence type="ECO:0000256" key="12">
    <source>
        <dbReference type="HAMAP-Rule" id="MF_00974"/>
    </source>
</evidence>
<evidence type="ECO:0000256" key="14">
    <source>
        <dbReference type="PIRSR" id="PIRSR002811-1"/>
    </source>
</evidence>
<dbReference type="Pfam" id="PF13155">
    <property type="entry name" value="Toprim_2"/>
    <property type="match status" value="1"/>
</dbReference>
<evidence type="ECO:0000256" key="1">
    <source>
        <dbReference type="ARBA" id="ARBA00022478"/>
    </source>
</evidence>
<sequence length="646" mass="71640">MRFSPSFLDEIRDRVPISSVIGQRVTWDRRKTNAQRGDYWACCPFHGEKSPSFHCEDRKGRYHCFGCGVSGDHFKFLTELDGMGFPEAVERIAEMAGVPMPARDEQAERRERERTTLTDVMELATKFFQDKLQSAEGAKARAYLRERGLTSVTQQAFRLGYSPDSRNALKEHLAAKGATKEQIEACGLVVHGPDIPVSYDRFRDRVMFPIEDSRGRVIAFGGRALSADVPAKYLNSNDTELFHKGNVLYNFSRARRAQTKAGTVIAVEGYMDVIALAQAGFENAVAPLGTALTENQLDLLWRMTGEPVLCFDGDQAGLKAAWRAADLALPLVQAGRTVRFALLPEGQDPDDLVKANGPEAFREVLAQARPLAEMLWLRETSGGVFDTPERRAELERTLRELTSRIKDESVRRHYSQDMRERVQAFFGRERPRDNRFGGQDRTGGGRGRPGQAAGRTPMTDSLARSALVKGNSGPLPLRDTAMLVAMVNHPTLMDDYFDAFEHMDLPHPELKRLHAALLDAVAHGIEHERAALIGVLEMAGLAGSWQAAVALVRRARLWPALEDAALDDAREAFNQLAALHSRTRELRRQRSSVEAALAEAVESGEEQSCQHLLHVLNAISMDIANLERLEALVDGFGVSSGRAQGA</sequence>
<dbReference type="PIRSF" id="PIRSF002811">
    <property type="entry name" value="DnaG"/>
    <property type="match status" value="1"/>
</dbReference>
<name>A0A5D4GNZ7_9HYPH</name>
<dbReference type="Proteomes" id="UP000323258">
    <property type="component" value="Unassembled WGS sequence"/>
</dbReference>
<reference evidence="17 18" key="2">
    <citation type="submission" date="2019-09" db="EMBL/GenBank/DDBJ databases">
        <title>Mesorhizobium sp. MaA-C15 isolated from Microcystis aeruginosa.</title>
        <authorList>
            <person name="Jeong S.E."/>
            <person name="Jin H.M."/>
            <person name="Jeon C.O."/>
        </authorList>
    </citation>
    <scope>NUCLEOTIDE SEQUENCE [LARGE SCALE GENOMIC DNA]</scope>
    <source>
        <strain evidence="17 18">MaA-C15</strain>
    </source>
</reference>
<evidence type="ECO:0000256" key="5">
    <source>
        <dbReference type="ARBA" id="ARBA00022705"/>
    </source>
</evidence>
<evidence type="ECO:0000256" key="10">
    <source>
        <dbReference type="ARBA" id="ARBA00023125"/>
    </source>
</evidence>
<dbReference type="CDD" id="cd03364">
    <property type="entry name" value="TOPRIM_DnaG_primases"/>
    <property type="match status" value="1"/>
</dbReference>
<dbReference type="NCBIfam" id="TIGR01391">
    <property type="entry name" value="dnaG"/>
    <property type="match status" value="1"/>
</dbReference>
<proteinExistence type="inferred from homology"/>
<evidence type="ECO:0000256" key="15">
    <source>
        <dbReference type="SAM" id="MobiDB-lite"/>
    </source>
</evidence>
<dbReference type="FunFam" id="3.90.980.10:FF:000001">
    <property type="entry name" value="DNA primase"/>
    <property type="match status" value="1"/>
</dbReference>
<dbReference type="PROSITE" id="PS50880">
    <property type="entry name" value="TOPRIM"/>
    <property type="match status" value="1"/>
</dbReference>
<dbReference type="InterPro" id="IPR034151">
    <property type="entry name" value="TOPRIM_DnaG_bac"/>
</dbReference>
<comment type="cofactor">
    <cofactor evidence="12 13 14">
        <name>Zn(2+)</name>
        <dbReference type="ChEBI" id="CHEBI:29105"/>
    </cofactor>
    <text evidence="12 13 14">Binds 1 zinc ion per monomer.</text>
</comment>
<keyword evidence="11 12" id="KW-0804">Transcription</keyword>
<keyword evidence="3 12" id="KW-0808">Transferase</keyword>
<dbReference type="EMBL" id="VSZS01000066">
    <property type="protein sequence ID" value="TYR30556.1"/>
    <property type="molecule type" value="Genomic_DNA"/>
</dbReference>
<keyword evidence="10 12" id="KW-0238">DNA-binding</keyword>
<keyword evidence="9" id="KW-0460">Magnesium</keyword>
<keyword evidence="1 12" id="KW-0240">DNA-directed RNA polymerase</keyword>
<dbReference type="InterPro" id="IPR037068">
    <property type="entry name" value="DNA_primase_core_N_sf"/>
</dbReference>
<comment type="subunit">
    <text evidence="12">Monomer. Interacts with DnaB.</text>
</comment>
<comment type="domain">
    <text evidence="12">Contains an N-terminal zinc-binding domain, a central core domain that contains the primase activity, and a C-terminal DnaB-binding domain.</text>
</comment>
<dbReference type="GO" id="GO:0000428">
    <property type="term" value="C:DNA-directed RNA polymerase complex"/>
    <property type="evidence" value="ECO:0007669"/>
    <property type="project" value="UniProtKB-KW"/>
</dbReference>
<dbReference type="SUPFAM" id="SSF57783">
    <property type="entry name" value="Zinc beta-ribbon"/>
    <property type="match status" value="1"/>
</dbReference>
<keyword evidence="4 12" id="KW-0548">Nucleotidyltransferase</keyword>
<evidence type="ECO:0000256" key="11">
    <source>
        <dbReference type="ARBA" id="ARBA00023163"/>
    </source>
</evidence>
<dbReference type="InterPro" id="IPR050219">
    <property type="entry name" value="DnaG_primase"/>
</dbReference>
<dbReference type="RefSeq" id="WP_148916092.1">
    <property type="nucleotide sequence ID" value="NZ_VSZS01000066.1"/>
</dbReference>
<dbReference type="HAMAP" id="MF_00974">
    <property type="entry name" value="DNA_primase_DnaG"/>
    <property type="match status" value="1"/>
</dbReference>
<evidence type="ECO:0000256" key="7">
    <source>
        <dbReference type="ARBA" id="ARBA00022771"/>
    </source>
</evidence>
<dbReference type="Pfam" id="PF01807">
    <property type="entry name" value="Zn_ribbon_DnaG"/>
    <property type="match status" value="1"/>
</dbReference>
<comment type="similarity">
    <text evidence="12 13">Belongs to the DnaG primase family.</text>
</comment>
<evidence type="ECO:0000256" key="2">
    <source>
        <dbReference type="ARBA" id="ARBA00022515"/>
    </source>
</evidence>
<keyword evidence="8 12" id="KW-0862">Zinc</keyword>
<dbReference type="GO" id="GO:0003677">
    <property type="term" value="F:DNA binding"/>
    <property type="evidence" value="ECO:0007669"/>
    <property type="project" value="UniProtKB-KW"/>
</dbReference>
<dbReference type="Pfam" id="PF08275">
    <property type="entry name" value="DNAG_N"/>
    <property type="match status" value="1"/>
</dbReference>
<evidence type="ECO:0000259" key="16">
    <source>
        <dbReference type="PROSITE" id="PS50880"/>
    </source>
</evidence>
<dbReference type="PANTHER" id="PTHR30313">
    <property type="entry name" value="DNA PRIMASE"/>
    <property type="match status" value="1"/>
</dbReference>
<keyword evidence="5 12" id="KW-0235">DNA replication</keyword>
<dbReference type="GO" id="GO:0008270">
    <property type="term" value="F:zinc ion binding"/>
    <property type="evidence" value="ECO:0007669"/>
    <property type="project" value="UniProtKB-UniRule"/>
</dbReference>
<keyword evidence="7 12" id="KW-0863">Zinc-finger</keyword>
<dbReference type="PANTHER" id="PTHR30313:SF2">
    <property type="entry name" value="DNA PRIMASE"/>
    <property type="match status" value="1"/>
</dbReference>
<dbReference type="SUPFAM" id="SSF56731">
    <property type="entry name" value="DNA primase core"/>
    <property type="match status" value="1"/>
</dbReference>
<dbReference type="Pfam" id="PF10410">
    <property type="entry name" value="DnaB_bind"/>
    <property type="match status" value="1"/>
</dbReference>
<dbReference type="GO" id="GO:0005737">
    <property type="term" value="C:cytoplasm"/>
    <property type="evidence" value="ECO:0007669"/>
    <property type="project" value="TreeGrafter"/>
</dbReference>
<dbReference type="Gene3D" id="3.40.1360.10">
    <property type="match status" value="1"/>
</dbReference>
<evidence type="ECO:0000256" key="9">
    <source>
        <dbReference type="ARBA" id="ARBA00022842"/>
    </source>
</evidence>
<comment type="catalytic activity">
    <reaction evidence="12">
        <text>ssDNA + n NTP = ssDNA/pppN(pN)n-1 hybrid + (n-1) diphosphate.</text>
        <dbReference type="EC" id="2.7.7.101"/>
    </reaction>
</comment>
<evidence type="ECO:0000256" key="8">
    <source>
        <dbReference type="ARBA" id="ARBA00022833"/>
    </source>
</evidence>
<dbReference type="InterPro" id="IPR006171">
    <property type="entry name" value="TOPRIM_dom"/>
</dbReference>
<evidence type="ECO:0000256" key="4">
    <source>
        <dbReference type="ARBA" id="ARBA00022695"/>
    </source>
</evidence>
<dbReference type="OrthoDB" id="9803773at2"/>
<feature type="region of interest" description="Disordered" evidence="15">
    <location>
        <begin position="427"/>
        <end position="458"/>
    </location>
</feature>
<dbReference type="GO" id="GO:1990077">
    <property type="term" value="C:primosome complex"/>
    <property type="evidence" value="ECO:0007669"/>
    <property type="project" value="UniProtKB-KW"/>
</dbReference>
<evidence type="ECO:0000313" key="17">
    <source>
        <dbReference type="EMBL" id="TYR30556.1"/>
    </source>
</evidence>
<evidence type="ECO:0000256" key="13">
    <source>
        <dbReference type="PIRNR" id="PIRNR002811"/>
    </source>
</evidence>
<keyword evidence="6 12" id="KW-0479">Metal-binding</keyword>
<reference evidence="17 18" key="1">
    <citation type="submission" date="2019-08" db="EMBL/GenBank/DDBJ databases">
        <authorList>
            <person name="Seo Y.L."/>
        </authorList>
    </citation>
    <scope>NUCLEOTIDE SEQUENCE [LARGE SCALE GENOMIC DNA]</scope>
    <source>
        <strain evidence="17 18">MaA-C15</strain>
    </source>
</reference>
<accession>A0A5D4GNZ7</accession>
<dbReference type="AlphaFoldDB" id="A0A5D4GNZ7"/>
<protein>
    <recommendedName>
        <fullName evidence="12 13">DNA primase</fullName>
        <ecNumber evidence="12">2.7.7.101</ecNumber>
    </recommendedName>
</protein>
<dbReference type="Gene3D" id="3.90.980.10">
    <property type="entry name" value="DNA primase, catalytic core, N-terminal domain"/>
    <property type="match status" value="1"/>
</dbReference>
<dbReference type="GO" id="GO:0006269">
    <property type="term" value="P:DNA replication, synthesis of primer"/>
    <property type="evidence" value="ECO:0007669"/>
    <property type="project" value="UniProtKB-UniRule"/>
</dbReference>
<keyword evidence="2 12" id="KW-0639">Primosome</keyword>
<organism evidence="17 18">
    <name type="scientific">Neoaquamicrobium microcysteis</name>
    <dbReference type="NCBI Taxonomy" id="2682781"/>
    <lineage>
        <taxon>Bacteria</taxon>
        <taxon>Pseudomonadati</taxon>
        <taxon>Pseudomonadota</taxon>
        <taxon>Alphaproteobacteria</taxon>
        <taxon>Hyphomicrobiales</taxon>
        <taxon>Phyllobacteriaceae</taxon>
        <taxon>Neoaquamicrobium</taxon>
    </lineage>
</organism>
<dbReference type="InterPro" id="IPR036977">
    <property type="entry name" value="DNA_primase_Znf_CHC2"/>
</dbReference>
<dbReference type="InterPro" id="IPR030846">
    <property type="entry name" value="DnaG_bac"/>
</dbReference>
<feature type="zinc finger region" description="CHC2-type" evidence="12 14">
    <location>
        <begin position="43"/>
        <end position="67"/>
    </location>
</feature>
<comment type="function">
    <text evidence="12 13">RNA polymerase that catalyzes the synthesis of short RNA molecules used as primers for DNA polymerase during DNA replication.</text>
</comment>
<dbReference type="SMART" id="SM00493">
    <property type="entry name" value="TOPRIM"/>
    <property type="match status" value="1"/>
</dbReference>
<dbReference type="EC" id="2.7.7.101" evidence="12"/>
<gene>
    <name evidence="12" type="primary">dnaG</name>
    <name evidence="17" type="ORF">FY036_17745</name>
</gene>
<comment type="caution">
    <text evidence="17">The sequence shown here is derived from an EMBL/GenBank/DDBJ whole genome shotgun (WGS) entry which is preliminary data.</text>
</comment>
<dbReference type="InterPro" id="IPR013264">
    <property type="entry name" value="DNAG_N"/>
</dbReference>
<evidence type="ECO:0000256" key="3">
    <source>
        <dbReference type="ARBA" id="ARBA00022679"/>
    </source>
</evidence>